<evidence type="ECO:0000256" key="5">
    <source>
        <dbReference type="SAM" id="Phobius"/>
    </source>
</evidence>
<protein>
    <submittedName>
        <fullName evidence="7">FUSC family protein</fullName>
    </submittedName>
</protein>
<evidence type="ECO:0000256" key="3">
    <source>
        <dbReference type="ARBA" id="ARBA00022989"/>
    </source>
</evidence>
<keyword evidence="8" id="KW-1185">Reference proteome</keyword>
<evidence type="ECO:0000256" key="1">
    <source>
        <dbReference type="ARBA" id="ARBA00004141"/>
    </source>
</evidence>
<reference evidence="7" key="1">
    <citation type="submission" date="2022-10" db="EMBL/GenBank/DDBJ databases">
        <title>Whole-Genome Sequencing of Brachybacterium huguangmaarense BRM-3, Isolated from Betula schmidtii.</title>
        <authorList>
            <person name="Haam D."/>
        </authorList>
    </citation>
    <scope>NUCLEOTIDE SEQUENCE</scope>
    <source>
        <strain evidence="7">BRM-3</strain>
    </source>
</reference>
<dbReference type="Proteomes" id="UP001164305">
    <property type="component" value="Chromosome"/>
</dbReference>
<keyword evidence="4 5" id="KW-0472">Membrane</keyword>
<feature type="transmembrane region" description="Helical" evidence="5">
    <location>
        <begin position="88"/>
        <end position="106"/>
    </location>
</feature>
<feature type="transmembrane region" description="Helical" evidence="5">
    <location>
        <begin position="64"/>
        <end position="81"/>
    </location>
</feature>
<accession>A0ABY6FY62</accession>
<comment type="subcellular location">
    <subcellularLocation>
        <location evidence="1">Membrane</location>
        <topology evidence="1">Multi-pass membrane protein</topology>
    </subcellularLocation>
</comment>
<sequence>MLVASVVGYLLHDPVDQMLVTVGAFLGTISAIMPHNRSRLLATAVTSLAQIVAAALGALCSGHWAIVFPVIFVMFLISGLLRAAAMGISIRTTVVTIVFLAFAEISSTLRVSTLRMIGFFTLGFVILNLAQPLPPYGSRHSAQRRAVSALYRTIAAGAPADPALLAADRSVALLRRHRHRELDRLAQLVSHGEEIAQLLTAFDEDDHEQRIWRDVTLHQLQAIAPEIARARPSGHLAPAAWPTEPGNDLERALVRAVDDTTRLAAGGDVPPVSDERSTPTSFELVRDELRWGSPVLHHALRLAIASVLGQVIGMGVGALLGADAFLAGHGFWVVVAAALIVFPDYGMTFSRGIGRSAGTIAGAILGVLIALLPLSPLLHTIVLFVLFCGYLVFRSSGQPCTMF</sequence>
<feature type="transmembrane region" description="Helical" evidence="5">
    <location>
        <begin position="352"/>
        <end position="371"/>
    </location>
</feature>
<dbReference type="RefSeq" id="WP_263593079.1">
    <property type="nucleotide sequence ID" value="NZ_CP107020.1"/>
</dbReference>
<proteinExistence type="predicted"/>
<evidence type="ECO:0000313" key="7">
    <source>
        <dbReference type="EMBL" id="UYG15865.1"/>
    </source>
</evidence>
<name>A0ABY6FY62_9MICO</name>
<evidence type="ECO:0000313" key="8">
    <source>
        <dbReference type="Proteomes" id="UP001164305"/>
    </source>
</evidence>
<feature type="transmembrane region" description="Helical" evidence="5">
    <location>
        <begin position="326"/>
        <end position="345"/>
    </location>
</feature>
<feature type="transmembrane region" description="Helical" evidence="5">
    <location>
        <begin position="40"/>
        <end position="58"/>
    </location>
</feature>
<feature type="transmembrane region" description="Helical" evidence="5">
    <location>
        <begin position="112"/>
        <end position="130"/>
    </location>
</feature>
<feature type="domain" description="Integral membrane bound transporter" evidence="6">
    <location>
        <begin position="322"/>
        <end position="396"/>
    </location>
</feature>
<feature type="transmembrane region" description="Helical" evidence="5">
    <location>
        <begin position="15"/>
        <end position="33"/>
    </location>
</feature>
<dbReference type="EMBL" id="CP107020">
    <property type="protein sequence ID" value="UYG15865.1"/>
    <property type="molecule type" value="Genomic_DNA"/>
</dbReference>
<dbReference type="Pfam" id="PF13515">
    <property type="entry name" value="FUSC_2"/>
    <property type="match status" value="1"/>
</dbReference>
<evidence type="ECO:0000256" key="4">
    <source>
        <dbReference type="ARBA" id="ARBA00023136"/>
    </source>
</evidence>
<gene>
    <name evidence="7" type="ORF">BRM3_09445</name>
</gene>
<evidence type="ECO:0000259" key="6">
    <source>
        <dbReference type="Pfam" id="PF13515"/>
    </source>
</evidence>
<keyword evidence="2 5" id="KW-0812">Transmembrane</keyword>
<dbReference type="InterPro" id="IPR049453">
    <property type="entry name" value="Memb_transporter_dom"/>
</dbReference>
<keyword evidence="3 5" id="KW-1133">Transmembrane helix</keyword>
<evidence type="ECO:0000256" key="2">
    <source>
        <dbReference type="ARBA" id="ARBA00022692"/>
    </source>
</evidence>
<feature type="transmembrane region" description="Helical" evidence="5">
    <location>
        <begin position="299"/>
        <end position="320"/>
    </location>
</feature>
<organism evidence="7 8">
    <name type="scientific">Brachybacterium huguangmaarense</name>
    <dbReference type="NCBI Taxonomy" id="1652028"/>
    <lineage>
        <taxon>Bacteria</taxon>
        <taxon>Bacillati</taxon>
        <taxon>Actinomycetota</taxon>
        <taxon>Actinomycetes</taxon>
        <taxon>Micrococcales</taxon>
        <taxon>Dermabacteraceae</taxon>
        <taxon>Brachybacterium</taxon>
    </lineage>
</organism>